<gene>
    <name evidence="1" type="ORF">A4A59_25620</name>
</gene>
<sequence length="87" mass="9654">MLDFNDERWNEFRIWRDANQNGLTDQGELLTMTDAGIKLVNLMPTRDGSQAFADGSIITGTSSYETLDGSKHLVADASLIYRPTNAT</sequence>
<reference evidence="1" key="1">
    <citation type="submission" date="2016-03" db="EMBL/GenBank/DDBJ databases">
        <title>Microsymbionts genomes from the relict species Vavilovia formosa.</title>
        <authorList>
            <person name="Chirak E."/>
            <person name="Kimeklis A."/>
            <person name="Kopat V."/>
            <person name="Andronov E."/>
        </authorList>
    </citation>
    <scope>NUCLEOTIDE SEQUENCE [LARGE SCALE GENOMIC DNA]</scope>
    <source>
        <strain evidence="1">Vaf12</strain>
    </source>
</reference>
<organism evidence="1">
    <name type="scientific">Rhizobium leguminosarum</name>
    <dbReference type="NCBI Taxonomy" id="384"/>
    <lineage>
        <taxon>Bacteria</taxon>
        <taxon>Pseudomonadati</taxon>
        <taxon>Pseudomonadota</taxon>
        <taxon>Alphaproteobacteria</taxon>
        <taxon>Hyphomicrobiales</taxon>
        <taxon>Rhizobiaceae</taxon>
        <taxon>Rhizobium/Agrobacterium group</taxon>
        <taxon>Rhizobium</taxon>
    </lineage>
</organism>
<dbReference type="AlphaFoldDB" id="A0A154IEB8"/>
<comment type="caution">
    <text evidence="1">The sequence shown here is derived from an EMBL/GenBank/DDBJ whole genome shotgun (WGS) entry which is preliminary data.</text>
</comment>
<name>A0A154IEB8_RHILE</name>
<accession>A0A154IEB8</accession>
<dbReference type="RefSeq" id="WP_081250794.1">
    <property type="nucleotide sequence ID" value="NZ_CP171844.1"/>
</dbReference>
<proteinExistence type="predicted"/>
<evidence type="ECO:0000313" key="1">
    <source>
        <dbReference type="EMBL" id="KZA98933.1"/>
    </source>
</evidence>
<protein>
    <submittedName>
        <fullName evidence="1">Uncharacterized protein</fullName>
    </submittedName>
</protein>
<dbReference type="EMBL" id="LVYU01000110">
    <property type="protein sequence ID" value="KZA98933.1"/>
    <property type="molecule type" value="Genomic_DNA"/>
</dbReference>